<sequence length="325" mass="34235">MPRVTRGFARSFGIAFVFAGVFAFLPRERVEIGSLPEIGDPVAFLEAREGAFGDIRAGGAARIVWAGQEGAVTPLSVVYLHGFSAGPEEIRPVPDRVAEALGANLVYARLAGHGRSGDAMAEARAGDWVADTALFLEIGRRVGERVLVIGTSTGGTLAAWAMSDAAMAVDVAGVVLVSPNFAVENRAGFLLEQPFARQWVPWVAGAERRFEPLNAGQAAHWTTRYPTVATVSLGTLLREMRGRDLGAAGQPVLVLFADSDQVVSAPATRAAMARWGGAVTLAPVSLPEMGADPFHHVIAGDILSPGMTDEVVVRILDWAGDALAE</sequence>
<gene>
    <name evidence="3" type="ORF">MACH21_05560</name>
</gene>
<name>A0AA48H0L0_9RHOB</name>
<keyword evidence="4" id="KW-1185">Reference proteome</keyword>
<dbReference type="Proteomes" id="UP001337723">
    <property type="component" value="Chromosome"/>
</dbReference>
<keyword evidence="1" id="KW-1133">Transmembrane helix</keyword>
<keyword evidence="1" id="KW-0472">Membrane</keyword>
<dbReference type="Pfam" id="PF12146">
    <property type="entry name" value="Hydrolase_4"/>
    <property type="match status" value="1"/>
</dbReference>
<evidence type="ECO:0000313" key="3">
    <source>
        <dbReference type="EMBL" id="BDW84379.1"/>
    </source>
</evidence>
<dbReference type="Gene3D" id="3.40.50.1820">
    <property type="entry name" value="alpha/beta hydrolase"/>
    <property type="match status" value="1"/>
</dbReference>
<reference evidence="3 4" key="1">
    <citation type="submission" date="2023-01" db="EMBL/GenBank/DDBJ databases">
        <title>Complete genome sequence of Roseicyclus marinus strain Dej080120_10.</title>
        <authorList>
            <person name="Ueki S."/>
            <person name="Maruyama F."/>
        </authorList>
    </citation>
    <scope>NUCLEOTIDE SEQUENCE [LARGE SCALE GENOMIC DNA]</scope>
    <source>
        <strain evidence="3 4">Dej080120_10</strain>
    </source>
</reference>
<dbReference type="SUPFAM" id="SSF53474">
    <property type="entry name" value="alpha/beta-Hydrolases"/>
    <property type="match status" value="1"/>
</dbReference>
<evidence type="ECO:0000259" key="2">
    <source>
        <dbReference type="Pfam" id="PF12146"/>
    </source>
</evidence>
<protein>
    <submittedName>
        <fullName evidence="3">Lysophospholipase</fullName>
    </submittedName>
</protein>
<dbReference type="EMBL" id="AP027266">
    <property type="protein sequence ID" value="BDW84379.1"/>
    <property type="molecule type" value="Genomic_DNA"/>
</dbReference>
<evidence type="ECO:0000256" key="1">
    <source>
        <dbReference type="SAM" id="Phobius"/>
    </source>
</evidence>
<dbReference type="KEGG" id="rmai:MACH21_05560"/>
<proteinExistence type="predicted"/>
<dbReference type="InterPro" id="IPR029058">
    <property type="entry name" value="AB_hydrolase_fold"/>
</dbReference>
<accession>A0AA48H0L0</accession>
<feature type="transmembrane region" description="Helical" evidence="1">
    <location>
        <begin position="7"/>
        <end position="25"/>
    </location>
</feature>
<organism evidence="3 4">
    <name type="scientific">Roseicyclus marinus</name>
    <dbReference type="NCBI Taxonomy" id="2161673"/>
    <lineage>
        <taxon>Bacteria</taxon>
        <taxon>Pseudomonadati</taxon>
        <taxon>Pseudomonadota</taxon>
        <taxon>Alphaproteobacteria</taxon>
        <taxon>Rhodobacterales</taxon>
        <taxon>Roseobacteraceae</taxon>
        <taxon>Roseicyclus</taxon>
    </lineage>
</organism>
<keyword evidence="1" id="KW-0812">Transmembrane</keyword>
<dbReference type="AlphaFoldDB" id="A0AA48H0L0"/>
<feature type="domain" description="Serine aminopeptidase S33" evidence="2">
    <location>
        <begin position="102"/>
        <end position="276"/>
    </location>
</feature>
<evidence type="ECO:0000313" key="4">
    <source>
        <dbReference type="Proteomes" id="UP001337723"/>
    </source>
</evidence>
<dbReference type="InterPro" id="IPR022742">
    <property type="entry name" value="Hydrolase_4"/>
</dbReference>